<feature type="non-terminal residue" evidence="1">
    <location>
        <position position="1"/>
    </location>
</feature>
<proteinExistence type="predicted"/>
<evidence type="ECO:0000313" key="1">
    <source>
        <dbReference type="EMBL" id="RDX72385.1"/>
    </source>
</evidence>
<dbReference type="Proteomes" id="UP000257109">
    <property type="component" value="Unassembled WGS sequence"/>
</dbReference>
<organism evidence="1 2">
    <name type="scientific">Mucuna pruriens</name>
    <name type="common">Velvet bean</name>
    <name type="synonym">Dolichos pruriens</name>
    <dbReference type="NCBI Taxonomy" id="157652"/>
    <lineage>
        <taxon>Eukaryota</taxon>
        <taxon>Viridiplantae</taxon>
        <taxon>Streptophyta</taxon>
        <taxon>Embryophyta</taxon>
        <taxon>Tracheophyta</taxon>
        <taxon>Spermatophyta</taxon>
        <taxon>Magnoliopsida</taxon>
        <taxon>eudicotyledons</taxon>
        <taxon>Gunneridae</taxon>
        <taxon>Pentapetalae</taxon>
        <taxon>rosids</taxon>
        <taxon>fabids</taxon>
        <taxon>Fabales</taxon>
        <taxon>Fabaceae</taxon>
        <taxon>Papilionoideae</taxon>
        <taxon>50 kb inversion clade</taxon>
        <taxon>NPAAA clade</taxon>
        <taxon>indigoferoid/millettioid clade</taxon>
        <taxon>Phaseoleae</taxon>
        <taxon>Mucuna</taxon>
    </lineage>
</organism>
<comment type="caution">
    <text evidence="1">The sequence shown here is derived from an EMBL/GenBank/DDBJ whole genome shotgun (WGS) entry which is preliminary data.</text>
</comment>
<dbReference type="EMBL" id="QJKJ01010928">
    <property type="protein sequence ID" value="RDX72385.1"/>
    <property type="molecule type" value="Genomic_DNA"/>
</dbReference>
<sequence length="76" mass="8843">MCFKDFFFYSLKISLEKSRFYKQRGRKLQALLTSNSIQDWIMGWKGHLLNEPSRLTLTSVMLSSNPLPPSPLTAYN</sequence>
<dbReference type="AlphaFoldDB" id="A0A371F289"/>
<accession>A0A371F289</accession>
<keyword evidence="2" id="KW-1185">Reference proteome</keyword>
<name>A0A371F289_MUCPR</name>
<protein>
    <submittedName>
        <fullName evidence="1">Uncharacterized protein</fullName>
    </submittedName>
</protein>
<reference evidence="1" key="1">
    <citation type="submission" date="2018-05" db="EMBL/GenBank/DDBJ databases">
        <title>Draft genome of Mucuna pruriens seed.</title>
        <authorList>
            <person name="Nnadi N.E."/>
            <person name="Vos R."/>
            <person name="Hasami M.H."/>
            <person name="Devisetty U.K."/>
            <person name="Aguiy J.C."/>
        </authorList>
    </citation>
    <scope>NUCLEOTIDE SEQUENCE [LARGE SCALE GENOMIC DNA]</scope>
    <source>
        <strain evidence="1">JCA_2017</strain>
    </source>
</reference>
<evidence type="ECO:0000313" key="2">
    <source>
        <dbReference type="Proteomes" id="UP000257109"/>
    </source>
</evidence>
<gene>
    <name evidence="1" type="ORF">CR513_48150</name>
</gene>